<sequence>MMRHRTDDSGAGKNHFDIGAAKDRIKKSSTSAEASQIVREFLEQVTLHPPKLPFQVGNVSVKEDPDNKDSIIFSLTSQRHGTITRGRVRNSEMSKRALFHWYPWAWTCDKGKYWKVHSMIDVPKSTKAPNGQLRRITLSRLLGGEQVQVILD</sequence>
<dbReference type="Proteomes" id="UP000070544">
    <property type="component" value="Unassembled WGS sequence"/>
</dbReference>
<protein>
    <submittedName>
        <fullName evidence="2">Uncharacterized protein</fullName>
    </submittedName>
</protein>
<proteinExistence type="predicted"/>
<evidence type="ECO:0000313" key="3">
    <source>
        <dbReference type="Proteomes" id="UP000070544"/>
    </source>
</evidence>
<feature type="region of interest" description="Disordered" evidence="1">
    <location>
        <begin position="1"/>
        <end position="22"/>
    </location>
</feature>
<reference evidence="2 3" key="1">
    <citation type="journal article" date="2015" name="Genome Biol. Evol.">
        <title>Phylogenomic analyses indicate that early fungi evolved digesting cell walls of algal ancestors of land plants.</title>
        <authorList>
            <person name="Chang Y."/>
            <person name="Wang S."/>
            <person name="Sekimoto S."/>
            <person name="Aerts A.L."/>
            <person name="Choi C."/>
            <person name="Clum A."/>
            <person name="LaButti K.M."/>
            <person name="Lindquist E.A."/>
            <person name="Yee Ngan C."/>
            <person name="Ohm R.A."/>
            <person name="Salamov A.A."/>
            <person name="Grigoriev I.V."/>
            <person name="Spatafora J.W."/>
            <person name="Berbee M.L."/>
        </authorList>
    </citation>
    <scope>NUCLEOTIDE SEQUENCE [LARGE SCALE GENOMIC DNA]</scope>
    <source>
        <strain evidence="2 3">JEL478</strain>
    </source>
</reference>
<keyword evidence="3" id="KW-1185">Reference proteome</keyword>
<accession>A0A139A9J3</accession>
<dbReference type="EMBL" id="KQ965778">
    <property type="protein sequence ID" value="KXS13417.1"/>
    <property type="molecule type" value="Genomic_DNA"/>
</dbReference>
<organism evidence="2 3">
    <name type="scientific">Gonapodya prolifera (strain JEL478)</name>
    <name type="common">Monoblepharis prolifera</name>
    <dbReference type="NCBI Taxonomy" id="1344416"/>
    <lineage>
        <taxon>Eukaryota</taxon>
        <taxon>Fungi</taxon>
        <taxon>Fungi incertae sedis</taxon>
        <taxon>Chytridiomycota</taxon>
        <taxon>Chytridiomycota incertae sedis</taxon>
        <taxon>Monoblepharidomycetes</taxon>
        <taxon>Monoblepharidales</taxon>
        <taxon>Gonapodyaceae</taxon>
        <taxon>Gonapodya</taxon>
    </lineage>
</organism>
<gene>
    <name evidence="2" type="ORF">M427DRAFT_371469</name>
</gene>
<name>A0A139A9J3_GONPJ</name>
<dbReference type="AlphaFoldDB" id="A0A139A9J3"/>
<evidence type="ECO:0000256" key="1">
    <source>
        <dbReference type="SAM" id="MobiDB-lite"/>
    </source>
</evidence>
<evidence type="ECO:0000313" key="2">
    <source>
        <dbReference type="EMBL" id="KXS13417.1"/>
    </source>
</evidence>